<proteinExistence type="predicted"/>
<dbReference type="RefSeq" id="WP_353719097.1">
    <property type="nucleotide sequence ID" value="NZ_CP159289.1"/>
</dbReference>
<evidence type="ECO:0000256" key="1">
    <source>
        <dbReference type="SAM" id="SignalP"/>
    </source>
</evidence>
<organism evidence="2">
    <name type="scientific">Dyadobacter sp. 676</name>
    <dbReference type="NCBI Taxonomy" id="3088362"/>
    <lineage>
        <taxon>Bacteria</taxon>
        <taxon>Pseudomonadati</taxon>
        <taxon>Bacteroidota</taxon>
        <taxon>Cytophagia</taxon>
        <taxon>Cytophagales</taxon>
        <taxon>Spirosomataceae</taxon>
        <taxon>Dyadobacter</taxon>
    </lineage>
</organism>
<protein>
    <submittedName>
        <fullName evidence="2">Uncharacterized protein</fullName>
    </submittedName>
</protein>
<feature type="chain" id="PRO_5043694957" evidence="1">
    <location>
        <begin position="19"/>
        <end position="211"/>
    </location>
</feature>
<dbReference type="EMBL" id="CP159289">
    <property type="protein sequence ID" value="XCH23773.1"/>
    <property type="molecule type" value="Genomic_DNA"/>
</dbReference>
<feature type="signal peptide" evidence="1">
    <location>
        <begin position="1"/>
        <end position="18"/>
    </location>
</feature>
<name>A0AAU8FIG8_9BACT</name>
<dbReference type="AlphaFoldDB" id="A0AAU8FIG8"/>
<reference evidence="2" key="1">
    <citation type="submission" date="2024-06" db="EMBL/GenBank/DDBJ databases">
        <title>Sequencing and assembly of the genome of Dyadobacter sp. strain 676, a symbiont of Cyamopsis tetragonoloba.</title>
        <authorList>
            <person name="Guro P."/>
            <person name="Sazanova A."/>
            <person name="Kuznetsova I."/>
            <person name="Belimov A."/>
            <person name="Safronova V."/>
        </authorList>
    </citation>
    <scope>NUCLEOTIDE SEQUENCE</scope>
    <source>
        <strain evidence="2">676</strain>
    </source>
</reference>
<sequence length="211" mass="21102">MKTLYILAILALGGSAAAQGLSATGGTFILKSGILQVNGDLRITGGTFANDGNLFLTGNLHNDQVMTADGAGSITLKGIVPQTVDGGSAYFAHDLTIDNPAGIVLNNTLRAGGTVNFTNGIVTAANSAAPLAITGNGSVTGVSDTSHVDGYVVREGLGSFTYPVGNAAKYQPVTVDLTENSNGMLARYVAADAGTGTFGTTGGLCCRIGGL</sequence>
<accession>A0AAU8FIG8</accession>
<evidence type="ECO:0000313" key="2">
    <source>
        <dbReference type="EMBL" id="XCH23773.1"/>
    </source>
</evidence>
<gene>
    <name evidence="2" type="ORF">ABV298_26235</name>
</gene>
<keyword evidence="1" id="KW-0732">Signal</keyword>